<evidence type="ECO:0000256" key="1">
    <source>
        <dbReference type="SAM" id="MobiDB-lite"/>
    </source>
</evidence>
<dbReference type="VEuPathDB" id="VectorBase:SCAU006072"/>
<feature type="chain" id="PRO_5009326255" evidence="2">
    <location>
        <begin position="29"/>
        <end position="117"/>
    </location>
</feature>
<sequence>MKFTKKILICQIFLVLFLLPAVLGTAAAEPACNDIDCNQDPRCCFEDESFVRTRRRAVSPKSTGEYQRFNNGRSPKQQTQPQQSIQITRPAAPNTHRDIKEETPIETLEENPFQCHF</sequence>
<dbReference type="EnsemblMetazoa" id="SCAU006072-RA">
    <property type="protein sequence ID" value="SCAU006072-PA"/>
    <property type="gene ID" value="SCAU006072"/>
</dbReference>
<keyword evidence="4" id="KW-1185">Reference proteome</keyword>
<organism evidence="3 4">
    <name type="scientific">Stomoxys calcitrans</name>
    <name type="common">Stable fly</name>
    <name type="synonym">Conops calcitrans</name>
    <dbReference type="NCBI Taxonomy" id="35570"/>
    <lineage>
        <taxon>Eukaryota</taxon>
        <taxon>Metazoa</taxon>
        <taxon>Ecdysozoa</taxon>
        <taxon>Arthropoda</taxon>
        <taxon>Hexapoda</taxon>
        <taxon>Insecta</taxon>
        <taxon>Pterygota</taxon>
        <taxon>Neoptera</taxon>
        <taxon>Endopterygota</taxon>
        <taxon>Diptera</taxon>
        <taxon>Brachycera</taxon>
        <taxon>Muscomorpha</taxon>
        <taxon>Muscoidea</taxon>
        <taxon>Muscidae</taxon>
        <taxon>Stomoxys</taxon>
    </lineage>
</organism>
<keyword evidence="2" id="KW-0732">Signal</keyword>
<feature type="signal peptide" evidence="2">
    <location>
        <begin position="1"/>
        <end position="28"/>
    </location>
</feature>
<dbReference type="Proteomes" id="UP000095300">
    <property type="component" value="Unassembled WGS sequence"/>
</dbReference>
<dbReference type="AlphaFoldDB" id="A0A1I8P9Q1"/>
<reference evidence="3" key="1">
    <citation type="submission" date="2020-05" db="UniProtKB">
        <authorList>
            <consortium name="EnsemblMetazoa"/>
        </authorList>
    </citation>
    <scope>IDENTIFICATION</scope>
    <source>
        <strain evidence="3">USDA</strain>
    </source>
</reference>
<feature type="compositionally biased region" description="Low complexity" evidence="1">
    <location>
        <begin position="73"/>
        <end position="89"/>
    </location>
</feature>
<feature type="region of interest" description="Disordered" evidence="1">
    <location>
        <begin position="55"/>
        <end position="105"/>
    </location>
</feature>
<name>A0A1I8P9Q1_STOCA</name>
<accession>A0A1I8P9Q1</accession>
<evidence type="ECO:0000313" key="4">
    <source>
        <dbReference type="Proteomes" id="UP000095300"/>
    </source>
</evidence>
<proteinExistence type="predicted"/>
<gene>
    <name evidence="3" type="primary">106082824</name>
</gene>
<protein>
    <submittedName>
        <fullName evidence="3">Uncharacterized protein</fullName>
    </submittedName>
</protein>
<dbReference type="KEGG" id="scac:106082824"/>
<evidence type="ECO:0000313" key="3">
    <source>
        <dbReference type="EnsemblMetazoa" id="SCAU006072-PA"/>
    </source>
</evidence>
<evidence type="ECO:0000256" key="2">
    <source>
        <dbReference type="SAM" id="SignalP"/>
    </source>
</evidence>
<feature type="compositionally biased region" description="Polar residues" evidence="1">
    <location>
        <begin position="60"/>
        <end position="72"/>
    </location>
</feature>